<dbReference type="PANTHER" id="PTHR43717">
    <property type="entry name" value="ANAEROBIC NITRIC OXIDE REDUCTASE FLAVORUBREDOXIN"/>
    <property type="match status" value="1"/>
</dbReference>
<dbReference type="CDD" id="cd07709">
    <property type="entry name" value="flavodiiron_proteins_MBL-fold"/>
    <property type="match status" value="1"/>
</dbReference>
<dbReference type="PANTHER" id="PTHR43717:SF1">
    <property type="entry name" value="ANAEROBIC NITRIC OXIDE REDUCTASE FLAVORUBREDOXIN"/>
    <property type="match status" value="1"/>
</dbReference>
<dbReference type="SUPFAM" id="SSF52218">
    <property type="entry name" value="Flavoproteins"/>
    <property type="match status" value="1"/>
</dbReference>
<dbReference type="Pfam" id="PF19583">
    <property type="entry name" value="ODP"/>
    <property type="match status" value="1"/>
</dbReference>
<dbReference type="InterPro" id="IPR045761">
    <property type="entry name" value="ODP_dom"/>
</dbReference>
<dbReference type="Gene3D" id="3.60.15.10">
    <property type="entry name" value="Ribonuclease Z/Hydroxyacylglutathione hydrolase-like"/>
    <property type="match status" value="1"/>
</dbReference>
<gene>
    <name evidence="2" type="ORF">J3E07_000595</name>
</gene>
<dbReference type="GO" id="GO:0046872">
    <property type="term" value="F:metal ion binding"/>
    <property type="evidence" value="ECO:0007669"/>
    <property type="project" value="InterPro"/>
</dbReference>
<dbReference type="Pfam" id="PF00258">
    <property type="entry name" value="Flavodoxin_1"/>
    <property type="match status" value="1"/>
</dbReference>
<name>A0A8J7RDE8_METVO</name>
<dbReference type="SUPFAM" id="SSF56281">
    <property type="entry name" value="Metallo-hydrolase/oxidoreductase"/>
    <property type="match status" value="1"/>
</dbReference>
<dbReference type="GO" id="GO:0009055">
    <property type="term" value="F:electron transfer activity"/>
    <property type="evidence" value="ECO:0007669"/>
    <property type="project" value="InterPro"/>
</dbReference>
<dbReference type="GO" id="GO:0016491">
    <property type="term" value="F:oxidoreductase activity"/>
    <property type="evidence" value="ECO:0007669"/>
    <property type="project" value="InterPro"/>
</dbReference>
<dbReference type="Gene3D" id="3.40.50.360">
    <property type="match status" value="1"/>
</dbReference>
<dbReference type="EMBL" id="JAGGMV010000001">
    <property type="protein sequence ID" value="MBP2201197.1"/>
    <property type="molecule type" value="Genomic_DNA"/>
</dbReference>
<proteinExistence type="predicted"/>
<dbReference type="Proteomes" id="UP000740329">
    <property type="component" value="Unassembled WGS sequence"/>
</dbReference>
<dbReference type="AlphaFoldDB" id="A0A8J7RDE8"/>
<dbReference type="InterPro" id="IPR016440">
    <property type="entry name" value="Rubredoxin-O_OxRdtase"/>
</dbReference>
<dbReference type="PROSITE" id="PS50902">
    <property type="entry name" value="FLAVODOXIN_LIKE"/>
    <property type="match status" value="1"/>
</dbReference>
<reference evidence="2" key="1">
    <citation type="submission" date="2021-03" db="EMBL/GenBank/DDBJ databases">
        <title>Genomic Encyclopedia of Type Strains, Phase IV (KMG-V): Genome sequencing to study the core and pangenomes of soil and plant-associated prokaryotes.</title>
        <authorList>
            <person name="Whitman W."/>
        </authorList>
    </citation>
    <scope>NUCLEOTIDE SEQUENCE</scope>
    <source>
        <strain evidence="2">C4</strain>
    </source>
</reference>
<dbReference type="PIRSF" id="PIRSF005243">
    <property type="entry name" value="ROO"/>
    <property type="match status" value="1"/>
</dbReference>
<dbReference type="InterPro" id="IPR008254">
    <property type="entry name" value="Flavodoxin/NO_synth"/>
</dbReference>
<comment type="caution">
    <text evidence="2">The sequence shown here is derived from an EMBL/GenBank/DDBJ whole genome shotgun (WGS) entry which is preliminary data.</text>
</comment>
<dbReference type="SMART" id="SM00849">
    <property type="entry name" value="Lactamase_B"/>
    <property type="match status" value="1"/>
</dbReference>
<protein>
    <submittedName>
        <fullName evidence="2">Flavorubredoxin</fullName>
    </submittedName>
</protein>
<organism evidence="2 3">
    <name type="scientific">Methanococcus voltae</name>
    <dbReference type="NCBI Taxonomy" id="2188"/>
    <lineage>
        <taxon>Archaea</taxon>
        <taxon>Methanobacteriati</taxon>
        <taxon>Methanobacteriota</taxon>
        <taxon>Methanomada group</taxon>
        <taxon>Methanococci</taxon>
        <taxon>Methanococcales</taxon>
        <taxon>Methanococcaceae</taxon>
        <taxon>Methanococcus</taxon>
    </lineage>
</organism>
<dbReference type="InterPro" id="IPR001279">
    <property type="entry name" value="Metallo-B-lactamas"/>
</dbReference>
<evidence type="ECO:0000313" key="3">
    <source>
        <dbReference type="Proteomes" id="UP000740329"/>
    </source>
</evidence>
<dbReference type="InterPro" id="IPR036866">
    <property type="entry name" value="RibonucZ/Hydroxyglut_hydro"/>
</dbReference>
<evidence type="ECO:0000313" key="2">
    <source>
        <dbReference type="EMBL" id="MBP2201197.1"/>
    </source>
</evidence>
<sequence length="390" mass="44699">MKITDRVYYVGVVDWKANHFHGFDIQGTSYNSYLILDDKKVIIDAVKKEYYPTFIENIAKIINPTKIDYIIVNHAEMDHSSSLEYLVKDTGAKVVLNKVTKEYLDKMYDTTDWHFMVVDSNETLDIGERTLKFIRTPMLHWTDNMVTYSSDGILYSNDAFGQHLATSERFADQIDGGGRSFYEAKDYFASIILPYRMFVGSVLEELSQYDINYICPAHGTVWRGDLIDDIIYKYALWSSDVPKNKAVILYGTMYQSTEKIAYALADGLVNAGVTVRILNTESPVNKIMNELMDARYVLIGSPTMNANIYPPVRNILSWLEDLKPIDKVGVAFGSYGWVECATGHIYETFKKLNYKIVDDECLKIQFIPSVEELRECREFGRKLGSTNNKN</sequence>
<accession>A0A8J7RDE8</accession>
<feature type="domain" description="Flavodoxin-like" evidence="1">
    <location>
        <begin position="246"/>
        <end position="384"/>
    </location>
</feature>
<dbReference type="RefSeq" id="WP_209590651.1">
    <property type="nucleotide sequence ID" value="NZ_JAGGMV010000001.1"/>
</dbReference>
<evidence type="ECO:0000259" key="1">
    <source>
        <dbReference type="PROSITE" id="PS50902"/>
    </source>
</evidence>
<dbReference type="InterPro" id="IPR029039">
    <property type="entry name" value="Flavoprotein-like_sf"/>
</dbReference>
<dbReference type="GO" id="GO:0010181">
    <property type="term" value="F:FMN binding"/>
    <property type="evidence" value="ECO:0007669"/>
    <property type="project" value="InterPro"/>
</dbReference>